<name>A0ABN9TZA1_9DINO</name>
<dbReference type="Pfam" id="PF00924">
    <property type="entry name" value="MS_channel_2nd"/>
    <property type="match status" value="1"/>
</dbReference>
<protein>
    <recommendedName>
        <fullName evidence="14">Mechanosensitive ion channel protein</fullName>
    </recommendedName>
</protein>
<organism evidence="12 13">
    <name type="scientific">Prorocentrum cordatum</name>
    <dbReference type="NCBI Taxonomy" id="2364126"/>
    <lineage>
        <taxon>Eukaryota</taxon>
        <taxon>Sar</taxon>
        <taxon>Alveolata</taxon>
        <taxon>Dinophyceae</taxon>
        <taxon>Prorocentrales</taxon>
        <taxon>Prorocentraceae</taxon>
        <taxon>Prorocentrum</taxon>
    </lineage>
</organism>
<dbReference type="InterPro" id="IPR023408">
    <property type="entry name" value="MscS_beta-dom_sf"/>
</dbReference>
<dbReference type="InterPro" id="IPR011066">
    <property type="entry name" value="MscS_channel_C_sf"/>
</dbReference>
<evidence type="ECO:0000256" key="6">
    <source>
        <dbReference type="ARBA" id="ARBA00023136"/>
    </source>
</evidence>
<dbReference type="InterPro" id="IPR056876">
    <property type="entry name" value="Msl2-3_C"/>
</dbReference>
<evidence type="ECO:0000256" key="2">
    <source>
        <dbReference type="ARBA" id="ARBA00008017"/>
    </source>
</evidence>
<dbReference type="InterPro" id="IPR045042">
    <property type="entry name" value="YnaI-like"/>
</dbReference>
<dbReference type="SUPFAM" id="SSF82689">
    <property type="entry name" value="Mechanosensitive channel protein MscS (YggB), C-terminal domain"/>
    <property type="match status" value="1"/>
</dbReference>
<dbReference type="Pfam" id="PF24956">
    <property type="entry name" value="Msl2-3_C"/>
    <property type="match status" value="1"/>
</dbReference>
<dbReference type="Gene3D" id="2.30.30.60">
    <property type="match status" value="1"/>
</dbReference>
<evidence type="ECO:0000256" key="9">
    <source>
        <dbReference type="SAM" id="Phobius"/>
    </source>
</evidence>
<feature type="domain" description="Mechanosensitive ion channel protein 2/3 C-terminal" evidence="11">
    <location>
        <begin position="103"/>
        <end position="183"/>
    </location>
</feature>
<keyword evidence="13" id="KW-1185">Reference proteome</keyword>
<gene>
    <name evidence="12" type="ORF">PCOR1329_LOCUS43580</name>
</gene>
<dbReference type="InterPro" id="IPR006685">
    <property type="entry name" value="MscS_channel_2nd"/>
</dbReference>
<sequence length="422" mass="46364">MCTFITPSFVTKCSFPSSFAVAFSFLLGDLLSNIFASFVLYLTQPFAQGDWVQSPDGKVDGWIQTVGWYYTTVMGWDKRPQYIPNSTFGFMPLVNCSRMTHRRIKIEGPLRMRDLDKVEEILKDVRNMVENHNDVDESMHRLCRLKSIDEYFVTLWVSCYTRSITLAKYLQIQESILLGICSILRRLLNARSLLLAHERDLEERQAALVDGRGTIEELEADVARLRTEAAAKEAGLQQHLELNRAREAAVERRRRALEAKYYAMERRGEALQKLQLSAEVFNIRPALAAKFQEEALQMRAQSVEVAWNSVAMEKEANMWEKESLEKEMALLERKRALGGSGAVLEAGPSVAATSPTAPSSEVEAGAAAEAGAPDAADAPAPAGGAAAEGAAAEEATGGAAGEALEADLSDIREQAAVAIGGE</sequence>
<evidence type="ECO:0000256" key="3">
    <source>
        <dbReference type="ARBA" id="ARBA00022475"/>
    </source>
</evidence>
<keyword evidence="5 9" id="KW-1133">Transmembrane helix</keyword>
<feature type="region of interest" description="Disordered" evidence="8">
    <location>
        <begin position="348"/>
        <end position="406"/>
    </location>
</feature>
<evidence type="ECO:0000259" key="10">
    <source>
        <dbReference type="Pfam" id="PF00924"/>
    </source>
</evidence>
<comment type="subcellular location">
    <subcellularLocation>
        <location evidence="1">Cell membrane</location>
        <topology evidence="1">Multi-pass membrane protein</topology>
    </subcellularLocation>
</comment>
<evidence type="ECO:0000313" key="13">
    <source>
        <dbReference type="Proteomes" id="UP001189429"/>
    </source>
</evidence>
<feature type="coiled-coil region" evidence="7">
    <location>
        <begin position="208"/>
        <end position="235"/>
    </location>
</feature>
<evidence type="ECO:0000256" key="5">
    <source>
        <dbReference type="ARBA" id="ARBA00022989"/>
    </source>
</evidence>
<dbReference type="InterPro" id="IPR010920">
    <property type="entry name" value="LSM_dom_sf"/>
</dbReference>
<evidence type="ECO:0000256" key="7">
    <source>
        <dbReference type="SAM" id="Coils"/>
    </source>
</evidence>
<dbReference type="PANTHER" id="PTHR43634:SF2">
    <property type="entry name" value="LOW CONDUCTANCE MECHANOSENSITIVE CHANNEL YNAI"/>
    <property type="match status" value="1"/>
</dbReference>
<evidence type="ECO:0000256" key="1">
    <source>
        <dbReference type="ARBA" id="ARBA00004651"/>
    </source>
</evidence>
<keyword evidence="7" id="KW-0175">Coiled coil</keyword>
<evidence type="ECO:0000256" key="4">
    <source>
        <dbReference type="ARBA" id="ARBA00022692"/>
    </source>
</evidence>
<reference evidence="12" key="1">
    <citation type="submission" date="2023-10" db="EMBL/GenBank/DDBJ databases">
        <authorList>
            <person name="Chen Y."/>
            <person name="Shah S."/>
            <person name="Dougan E. K."/>
            <person name="Thang M."/>
            <person name="Chan C."/>
        </authorList>
    </citation>
    <scope>NUCLEOTIDE SEQUENCE [LARGE SCALE GENOMIC DNA]</scope>
</reference>
<dbReference type="PANTHER" id="PTHR43634">
    <property type="entry name" value="OW CONDUCTANCE MECHANOSENSITIVE CHANNEL"/>
    <property type="match status" value="1"/>
</dbReference>
<accession>A0ABN9TZA1</accession>
<feature type="compositionally biased region" description="Low complexity" evidence="8">
    <location>
        <begin position="348"/>
        <end position="403"/>
    </location>
</feature>
<dbReference type="Proteomes" id="UP001189429">
    <property type="component" value="Unassembled WGS sequence"/>
</dbReference>
<evidence type="ECO:0000313" key="12">
    <source>
        <dbReference type="EMBL" id="CAK0851425.1"/>
    </source>
</evidence>
<dbReference type="SUPFAM" id="SSF50182">
    <property type="entry name" value="Sm-like ribonucleoproteins"/>
    <property type="match status" value="1"/>
</dbReference>
<proteinExistence type="inferred from homology"/>
<keyword evidence="4 9" id="KW-0812">Transmembrane</keyword>
<evidence type="ECO:0000256" key="8">
    <source>
        <dbReference type="SAM" id="MobiDB-lite"/>
    </source>
</evidence>
<evidence type="ECO:0008006" key="14">
    <source>
        <dbReference type="Google" id="ProtNLM"/>
    </source>
</evidence>
<comment type="caution">
    <text evidence="12">The sequence shown here is derived from an EMBL/GenBank/DDBJ whole genome shotgun (WGS) entry which is preliminary data.</text>
</comment>
<feature type="domain" description="Mechanosensitive ion channel MscS" evidence="10">
    <location>
        <begin position="29"/>
        <end position="98"/>
    </location>
</feature>
<evidence type="ECO:0000259" key="11">
    <source>
        <dbReference type="Pfam" id="PF24956"/>
    </source>
</evidence>
<keyword evidence="6 9" id="KW-0472">Membrane</keyword>
<feature type="transmembrane region" description="Helical" evidence="9">
    <location>
        <begin position="20"/>
        <end position="42"/>
    </location>
</feature>
<dbReference type="EMBL" id="CAUYUJ010015237">
    <property type="protein sequence ID" value="CAK0851425.1"/>
    <property type="molecule type" value="Genomic_DNA"/>
</dbReference>
<comment type="similarity">
    <text evidence="2">Belongs to the MscS (TC 1.A.23) family.</text>
</comment>
<keyword evidence="3" id="KW-1003">Cell membrane</keyword>